<evidence type="ECO:0000256" key="1">
    <source>
        <dbReference type="ARBA" id="ARBA00022450"/>
    </source>
</evidence>
<dbReference type="HOGENOM" id="CLU_228664_0_0_1"/>
<comment type="similarity">
    <text evidence="3">Belongs to the NRP synthetase family.</text>
</comment>
<feature type="domain" description="Condensation" evidence="6">
    <location>
        <begin position="248"/>
        <end position="681"/>
    </location>
</feature>
<dbReference type="SUPFAM" id="SSF56801">
    <property type="entry name" value="Acetyl-CoA synthetase-like"/>
    <property type="match status" value="1"/>
</dbReference>
<evidence type="ECO:0000259" key="5">
    <source>
        <dbReference type="Pfam" id="PF00501"/>
    </source>
</evidence>
<reference evidence="7" key="1">
    <citation type="submission" date="2011-10" db="EMBL/GenBank/DDBJ databases">
        <title>The Genome Sequence of Fusarium oxysporum HDV247.</title>
        <authorList>
            <consortium name="The Broad Institute Genome Sequencing Platform"/>
            <person name="Ma L.-J."/>
            <person name="Gale L.R."/>
            <person name="Schwartz D.C."/>
            <person name="Zhou S."/>
            <person name="Corby-Kistler H."/>
            <person name="Young S.K."/>
            <person name="Zeng Q."/>
            <person name="Gargeya S."/>
            <person name="Fitzgerald M."/>
            <person name="Haas B."/>
            <person name="Abouelleil A."/>
            <person name="Alvarado L."/>
            <person name="Arachchi H.M."/>
            <person name="Berlin A."/>
            <person name="Brown A."/>
            <person name="Chapman S.B."/>
            <person name="Chen Z."/>
            <person name="Dunbar C."/>
            <person name="Freedman E."/>
            <person name="Gearin G."/>
            <person name="Goldberg J."/>
            <person name="Griggs A."/>
            <person name="Gujja S."/>
            <person name="Heiman D."/>
            <person name="Howarth C."/>
            <person name="Larson L."/>
            <person name="Lui A."/>
            <person name="MacDonald P.J.P."/>
            <person name="Montmayeur A."/>
            <person name="Murphy C."/>
            <person name="Neiman D."/>
            <person name="Pearson M."/>
            <person name="Priest M."/>
            <person name="Roberts A."/>
            <person name="Saif S."/>
            <person name="Shea T."/>
            <person name="Shenoy N."/>
            <person name="Sisk P."/>
            <person name="Stolte C."/>
            <person name="Sykes S."/>
            <person name="Wortman J."/>
            <person name="Nusbaum C."/>
            <person name="Birren B."/>
        </authorList>
    </citation>
    <scope>NUCLEOTIDE SEQUENCE [LARGE SCALE GENOMIC DNA]</scope>
    <source>
        <strain evidence="7">HDV247</strain>
    </source>
</reference>
<dbReference type="InterPro" id="IPR000873">
    <property type="entry name" value="AMP-dep_synth/lig_dom"/>
</dbReference>
<name>W9PPG5_FUSOX</name>
<dbReference type="OrthoDB" id="416786at2759"/>
<dbReference type="InterPro" id="IPR023213">
    <property type="entry name" value="CAT-like_dom_sf"/>
</dbReference>
<proteinExistence type="inferred from homology"/>
<feature type="domain" description="Condensation" evidence="6">
    <location>
        <begin position="710"/>
        <end position="1130"/>
    </location>
</feature>
<dbReference type="Gene3D" id="3.30.559.10">
    <property type="entry name" value="Chloramphenicol acetyltransferase-like domain"/>
    <property type="match status" value="3"/>
</dbReference>
<feature type="region of interest" description="Disordered" evidence="4">
    <location>
        <begin position="2318"/>
        <end position="2340"/>
    </location>
</feature>
<feature type="domain" description="AMP-dependent synthetase/ligase" evidence="5">
    <location>
        <begin position="1156"/>
        <end position="1226"/>
    </location>
</feature>
<dbReference type="Gene3D" id="3.40.50.12780">
    <property type="entry name" value="N-terminal domain of ligase-like"/>
    <property type="match status" value="1"/>
</dbReference>
<dbReference type="InterPro" id="IPR042099">
    <property type="entry name" value="ANL_N_sf"/>
</dbReference>
<gene>
    <name evidence="7" type="ORF">FOVG_05689</name>
</gene>
<evidence type="ECO:0008006" key="8">
    <source>
        <dbReference type="Google" id="ProtNLM"/>
    </source>
</evidence>
<dbReference type="Pfam" id="PF00501">
    <property type="entry name" value="AMP-binding"/>
    <property type="match status" value="2"/>
</dbReference>
<feature type="compositionally biased region" description="Low complexity" evidence="4">
    <location>
        <begin position="95"/>
        <end position="117"/>
    </location>
</feature>
<keyword evidence="2" id="KW-0597">Phosphoprotein</keyword>
<dbReference type="Gene3D" id="3.30.559.30">
    <property type="entry name" value="Nonribosomal peptide synthetase, condensation domain"/>
    <property type="match status" value="3"/>
</dbReference>
<dbReference type="GO" id="GO:0003824">
    <property type="term" value="F:catalytic activity"/>
    <property type="evidence" value="ECO:0007669"/>
    <property type="project" value="InterPro"/>
</dbReference>
<dbReference type="Gene3D" id="3.30.300.30">
    <property type="match status" value="1"/>
</dbReference>
<dbReference type="EMBL" id="JH650971">
    <property type="protein sequence ID" value="EXA44192.1"/>
    <property type="molecule type" value="Genomic_DNA"/>
</dbReference>
<protein>
    <recommendedName>
        <fullName evidence="8">Nonribosomal peptide synthetase 12</fullName>
    </recommendedName>
</protein>
<dbReference type="SUPFAM" id="SSF52777">
    <property type="entry name" value="CoA-dependent acyltransferases"/>
    <property type="match status" value="6"/>
</dbReference>
<sequence length="2480" mass="274323">MSPQRPSLPGLITDFSHDSPDQLIEAIASALSISLNDILLFDSFTELGGDEEAAELVRQTCQSKGFDIKSDDIMACQTLAELQTRCTPKSRSDSVESYSSSSSGSVRGVSGRAAGGTSAVDPNLESLLQSFPSVSSVCMVWPRAGPFDGQLVALIKIDPSLQLQSSSSKSLPIDSVRDEISSLRMAVQQPQIWIPTDFDFDDNKRGAQTWVQNMDEITYKEVMKLQIPTRRRVVKRQMPRVGSEDLEVFPMSSMQQLYLAAVENESESESESERWTKGLMVRVKGGAEPADVDAAIEAIVARHDMLRARFVKGDEWMQCVTPKGTNSYTLSHHVDVGEDEILTLINETEDTIDPLDGPVFAAMYIHNQDKQMLYLAAHQLILDSLSWRIILNDLEELLQKGTLLSEGSVSFERWIEYQGHEMEQRLFEPTLPFDVFSANLEYWDLDQDANTYGNSDRLSFQLTAEQAYSLERSSAQVLRTDSADVILAALLLSFCQVFPDRLLPTLWKQENGRDASERDFNILETVGWFASLCPIGVSVDPETDLIEVITLIKDTRRSIPRSGVPFFNSEFSSSQGAAMNTPLEIIFNTVDTAKQLQRKNGLLEPIALPGQSHFKSTTGSDIGRITLFEVSAMMDNAGGQIDVMYSKTCKFQDKIQTWIQVFEYQLLEAITKLESHEPRLTLSDIPLIQSSYQALERLTSDRRINVKDIETIQPITPAQQELLIAQSQNSESFHVHVSHELTGLNHIIDVTRLCEAWEVIVANTPALRSIFIDAVSREGLFDQVVLKKISPNILFIETMDPREAIGTLPGLNMGFGEPRHRLSVCYNPEGMMVRLDASQALCDLPSLHLLIAELSRVYSGQDPQDNSSLHNTYLHQIASIDTAYSLEVWKTSLSYATPCIFPPLSTTSKDTFHTVPFDLDIPTMQMRMFCQQNQVHAQAVFQLAWALVLRAFVGMDAVTFGYQFSARDEQLLCGIEELVGSFATILPCYIELPPSASLGQCLAIAGEGYANARKHDNLTMSEVQHALGLKDKRLFNTCLYFHEENNLVGGDELITTPLTCGRKTDCDVSLMLMFINDRLHVNFTSRHLSTSQIQSVMNSFHSALTQILTTPQKLIVETDLLTDRDYAQLVVQDWATQSQKISSCLHDVILQHSLLRPDAEAVCSWDGDITYAQLSTLVSRLKTYLVNLGVGPGTIVPVVLEKNHWAPVIILAVLSAGASFAALDSQDASTVKSTIDYLNPHIVLATETAWKDLSSLAINLVIVNDTFFAMLTPYLSTMGQEASPDHAACVFVAPKKSRSIFFTHASLLSAFFAQGPALKLNSESRVLQLSAFNVDISLVEILGTLVHGGCVCIPSANERSNDIASAMARMDVTWSYMTSLIARSIHPDSVPSLRTLCFRTRKLDPDTYMPWMEDHDILLAYGAPDICPLGISVTEVEKDNSLDVITPPVTGRFWVLNPDNSKKLMPVGAIGELAIDSPLVTPHRFALDRPLVAPDLEAERQRPRYLKTGHRVRYLDDGNVQFISSVRDEVRVGGLMVDVAQVEQLMRRCLGQGIDVVVDSVTMRDTGPLLAAFLQLGHAMQPNENLHTLTPETRERTYIAKKMFEASLENPSSNTPRLPRHSIPAVFIPVRAFPMSTSLKVNRRKLQRSVANLSTHDVLLMSHVPNPGEIQRVTLSQKPLPLTGPEEMMREMWANTLGISVSAVKGSSTFSSVGGNKYLAAHLVIAARKCGVYISLSDLLGERSLTEICRSAESSTRKVSARKQVARKIDTKFVKEVIAPQLGVSSPDVLDFAEASSQQVCALELGMFPNRADIICLALRFNGPIDASRLETACKGLSDMHAILNVAFISHLHMVYQVHCASFKPPFSTISCSTGSLEEVTQNLIKEHQSLPFDPTTPVTNFTFLNAEQQGCLVIRLSTSQIDDVAAHLLVHELTALYEGDDTTDVPRSSYLDYTRASRVTRAQGLEYWNVQLENAKMTKIIAHTRPAAPASLSEIRTVKHTTSLGHLSSYGMTPDAALKASWAIVLSTLSSSHDVLFGEVIHTSTPDIVGPMTNILPVRVQFPSSHSTPLDLMNCVQLQRQSHSRFETFGFQELINKCTNWRACTRFSTVIQHHIPGPHDGSSTMNIDGATFTYKMVEAWTRDFPDLFVRSSIEANDRVILEIRYSDERLTAAFVQSCLSLLVAAWETITHPETIHQPMVHSSDEISRSQRQIPLPAKQPPQGPPVESLDAAQRKDLQVSIVKAWDKVIKPSSTSIPKDKIPTTPFYAISGCILPAHTLTAELNNVLPVSITLEDVLAHPSMHSQLELLTRLLPPKSDSGSLLRPKSKSGPERSTTTALRNGLRNLKNRNSMLSLKSSWIKNKRPSTAHSDDEPVPVIPETVPEAPVQEVLSPIPTIVIPEIGSSDTPISSSGPMYELDGGPVLGDRRSSGGSSWRTVEEGSLMSPVSPVSPGRRVSTWGSMFELPMRGLSPFGNRSPR</sequence>
<dbReference type="InterPro" id="IPR045851">
    <property type="entry name" value="AMP-bd_C_sf"/>
</dbReference>
<evidence type="ECO:0000256" key="4">
    <source>
        <dbReference type="SAM" id="MobiDB-lite"/>
    </source>
</evidence>
<feature type="domain" description="Condensation" evidence="6">
    <location>
        <begin position="1817"/>
        <end position="2193"/>
    </location>
</feature>
<evidence type="ECO:0000256" key="3">
    <source>
        <dbReference type="ARBA" id="ARBA00029454"/>
    </source>
</evidence>
<evidence type="ECO:0000259" key="6">
    <source>
        <dbReference type="Pfam" id="PF00668"/>
    </source>
</evidence>
<dbReference type="InterPro" id="IPR036736">
    <property type="entry name" value="ACP-like_sf"/>
</dbReference>
<dbReference type="PANTHER" id="PTHR45398:SF1">
    <property type="entry name" value="ENZYME, PUTATIVE (JCVI)-RELATED"/>
    <property type="match status" value="1"/>
</dbReference>
<dbReference type="Gene3D" id="1.10.1200.10">
    <property type="entry name" value="ACP-like"/>
    <property type="match status" value="1"/>
</dbReference>
<feature type="region of interest" description="Disordered" evidence="4">
    <location>
        <begin position="2427"/>
        <end position="2455"/>
    </location>
</feature>
<organism evidence="7">
    <name type="scientific">Fusarium oxysporum f. sp. pisi HDV247</name>
    <dbReference type="NCBI Taxonomy" id="1080344"/>
    <lineage>
        <taxon>Eukaryota</taxon>
        <taxon>Fungi</taxon>
        <taxon>Dikarya</taxon>
        <taxon>Ascomycota</taxon>
        <taxon>Pezizomycotina</taxon>
        <taxon>Sordariomycetes</taxon>
        <taxon>Hypocreomycetidae</taxon>
        <taxon>Hypocreales</taxon>
        <taxon>Nectriaceae</taxon>
        <taxon>Fusarium</taxon>
        <taxon>Fusarium oxysporum species complex</taxon>
    </lineage>
</organism>
<dbReference type="InterPro" id="IPR001242">
    <property type="entry name" value="Condensation_dom"/>
</dbReference>
<dbReference type="Proteomes" id="UP000030751">
    <property type="component" value="Unassembled WGS sequence"/>
</dbReference>
<evidence type="ECO:0000313" key="7">
    <source>
        <dbReference type="EMBL" id="EXA44192.1"/>
    </source>
</evidence>
<reference evidence="7" key="2">
    <citation type="submission" date="2012-05" db="EMBL/GenBank/DDBJ databases">
        <title>Annotation of the Genome Sequence of Fusarium oxysporum HDV247.</title>
        <authorList>
            <consortium name="The Broad Institute Genomics Platform"/>
            <person name="Ma L.-J."/>
            <person name="Corby-Kistler H."/>
            <person name="Broz K."/>
            <person name="Gale L.R."/>
            <person name="Jonkers W."/>
            <person name="O'Donnell K."/>
            <person name="Ploetz R."/>
            <person name="Steinberg C."/>
            <person name="Schwartz D.C."/>
            <person name="VanEtten H."/>
            <person name="Zhou S."/>
            <person name="Young S.K."/>
            <person name="Zeng Q."/>
            <person name="Gargeya S."/>
            <person name="Fitzgerald M."/>
            <person name="Abouelleil A."/>
            <person name="Alvarado L."/>
            <person name="Chapman S.B."/>
            <person name="Gainer-Dewar J."/>
            <person name="Goldberg J."/>
            <person name="Griggs A."/>
            <person name="Gujja S."/>
            <person name="Hansen M."/>
            <person name="Howarth C."/>
            <person name="Imamovic A."/>
            <person name="Ireland A."/>
            <person name="Larimer J."/>
            <person name="McCowan C."/>
            <person name="Murphy C."/>
            <person name="Pearson M."/>
            <person name="Poon T.W."/>
            <person name="Priest M."/>
            <person name="Roberts A."/>
            <person name="Saif S."/>
            <person name="Shea T."/>
            <person name="Sykes S."/>
            <person name="Wortman J."/>
            <person name="Nusbaum C."/>
            <person name="Birren B."/>
        </authorList>
    </citation>
    <scope>NUCLEOTIDE SEQUENCE</scope>
    <source>
        <strain evidence="7">HDV247</strain>
    </source>
</reference>
<dbReference type="PANTHER" id="PTHR45398">
    <property type="match status" value="1"/>
</dbReference>
<feature type="domain" description="AMP-dependent synthetase/ligase" evidence="5">
    <location>
        <begin position="1302"/>
        <end position="1481"/>
    </location>
</feature>
<feature type="region of interest" description="Disordered" evidence="4">
    <location>
        <begin position="90"/>
        <end position="117"/>
    </location>
</feature>
<keyword evidence="1" id="KW-0596">Phosphopantetheine</keyword>
<accession>W9PPG5</accession>
<evidence type="ECO:0000256" key="2">
    <source>
        <dbReference type="ARBA" id="ARBA00022553"/>
    </source>
</evidence>
<dbReference type="Pfam" id="PF00668">
    <property type="entry name" value="Condensation"/>
    <property type="match status" value="3"/>
</dbReference>